<evidence type="ECO:0008006" key="4">
    <source>
        <dbReference type="Google" id="ProtNLM"/>
    </source>
</evidence>
<sequence>MGLLRFLGLLFVLFSIFAGTAAVVGLAVLAMRFWPLLLTLIVALAIFHFATRRSSSIRR</sequence>
<evidence type="ECO:0000256" key="1">
    <source>
        <dbReference type="SAM" id="Phobius"/>
    </source>
</evidence>
<keyword evidence="1" id="KW-0812">Transmembrane</keyword>
<name>A0A246FCJ2_PSENT</name>
<comment type="caution">
    <text evidence="2">The sequence shown here is derived from an EMBL/GenBank/DDBJ whole genome shotgun (WGS) entry which is preliminary data.</text>
</comment>
<organism evidence="2 3">
    <name type="scientific">Pseudomonas nitroreducens</name>
    <dbReference type="NCBI Taxonomy" id="46680"/>
    <lineage>
        <taxon>Bacteria</taxon>
        <taxon>Pseudomonadati</taxon>
        <taxon>Pseudomonadota</taxon>
        <taxon>Gammaproteobacteria</taxon>
        <taxon>Pseudomonadales</taxon>
        <taxon>Pseudomonadaceae</taxon>
        <taxon>Pseudomonas</taxon>
    </lineage>
</organism>
<keyword evidence="1" id="KW-1133">Transmembrane helix</keyword>
<dbReference type="EMBL" id="NJBA01000002">
    <property type="protein sequence ID" value="OWP52038.1"/>
    <property type="molecule type" value="Genomic_DNA"/>
</dbReference>
<evidence type="ECO:0000313" key="2">
    <source>
        <dbReference type="EMBL" id="OWP52038.1"/>
    </source>
</evidence>
<dbReference type="Proteomes" id="UP000198145">
    <property type="component" value="Unassembled WGS sequence"/>
</dbReference>
<protein>
    <recommendedName>
        <fullName evidence="4">Phage shock protein G</fullName>
    </recommendedName>
</protein>
<dbReference type="AlphaFoldDB" id="A0A246FCJ2"/>
<evidence type="ECO:0000313" key="3">
    <source>
        <dbReference type="Proteomes" id="UP000198145"/>
    </source>
</evidence>
<proteinExistence type="predicted"/>
<feature type="transmembrane region" description="Helical" evidence="1">
    <location>
        <begin position="32"/>
        <end position="50"/>
    </location>
</feature>
<accession>A0A246FCJ2</accession>
<gene>
    <name evidence="2" type="ORF">CEG18_07225</name>
</gene>
<reference evidence="2 3" key="1">
    <citation type="submission" date="2017-06" db="EMBL/GenBank/DDBJ databases">
        <title>Draft genome of Pseudomonas nitroreducens DF05.</title>
        <authorList>
            <person name="Iyer R."/>
        </authorList>
    </citation>
    <scope>NUCLEOTIDE SEQUENCE [LARGE SCALE GENOMIC DNA]</scope>
    <source>
        <strain evidence="2 3">DF05</strain>
    </source>
</reference>
<keyword evidence="1" id="KW-0472">Membrane</keyword>